<comment type="function">
    <text evidence="8">Catalyzes the release of premature peptidyl moieties from peptidyl-tRNA molecules trapped in stalled 50S ribosomal subunits, and thus maintains levels of free tRNAs and 50S ribosomes.</text>
</comment>
<keyword evidence="3 8" id="KW-0378">Hydrolase</keyword>
<feature type="binding site" evidence="8">
    <location>
        <position position="64"/>
    </location>
    <ligand>
        <name>tRNA</name>
        <dbReference type="ChEBI" id="CHEBI:17843"/>
    </ligand>
</feature>
<evidence type="ECO:0000256" key="3">
    <source>
        <dbReference type="ARBA" id="ARBA00022801"/>
    </source>
</evidence>
<sequence>MFIITGLGNPGHEYENTRHNAGFMVVDELAKKYGILMTKRKFKSLVGEGEILGVKVLLQKPQTYMNLSGTAVQEAVSFYKLPLSRLVVVYDDLDLPLGKIRLRLKGSAGGHRGMGSIISCLGSEEIPRLKIGIGRPAFGDVKDYVLQPFTGAEREILEPTLKLAVEAITVALTEGFNKAMTDFNRGG</sequence>
<evidence type="ECO:0000256" key="2">
    <source>
        <dbReference type="ARBA" id="ARBA00022555"/>
    </source>
</evidence>
<dbReference type="EC" id="3.1.1.29" evidence="1 8"/>
<dbReference type="PROSITE" id="PS01195">
    <property type="entry name" value="PEPT_TRNA_HYDROL_1"/>
    <property type="match status" value="1"/>
</dbReference>
<dbReference type="HAMAP" id="MF_00083">
    <property type="entry name" value="Pept_tRNA_hydro_bact"/>
    <property type="match status" value="1"/>
</dbReference>
<feature type="active site" description="Proton acceptor" evidence="8">
    <location>
        <position position="19"/>
    </location>
</feature>
<feature type="site" description="Stabilizes the basic form of H active site to accept a proton" evidence="8">
    <location>
        <position position="91"/>
    </location>
</feature>
<comment type="caution">
    <text evidence="11">The sequence shown here is derived from an EMBL/GenBank/DDBJ whole genome shotgun (WGS) entry which is preliminary data.</text>
</comment>
<evidence type="ECO:0000256" key="9">
    <source>
        <dbReference type="RuleBase" id="RU000673"/>
    </source>
</evidence>
<evidence type="ECO:0000256" key="7">
    <source>
        <dbReference type="ARBA" id="ARBA00050038"/>
    </source>
</evidence>
<dbReference type="CDD" id="cd00462">
    <property type="entry name" value="PTH"/>
    <property type="match status" value="1"/>
</dbReference>
<proteinExistence type="inferred from homology"/>
<comment type="catalytic activity">
    <reaction evidence="6 8 9">
        <text>an N-acyl-L-alpha-aminoacyl-tRNA + H2O = an N-acyl-L-amino acid + a tRNA + H(+)</text>
        <dbReference type="Rhea" id="RHEA:54448"/>
        <dbReference type="Rhea" id="RHEA-COMP:10123"/>
        <dbReference type="Rhea" id="RHEA-COMP:13883"/>
        <dbReference type="ChEBI" id="CHEBI:15377"/>
        <dbReference type="ChEBI" id="CHEBI:15378"/>
        <dbReference type="ChEBI" id="CHEBI:59874"/>
        <dbReference type="ChEBI" id="CHEBI:78442"/>
        <dbReference type="ChEBI" id="CHEBI:138191"/>
        <dbReference type="EC" id="3.1.1.29"/>
    </reaction>
</comment>
<dbReference type="NCBIfam" id="TIGR00447">
    <property type="entry name" value="pth"/>
    <property type="match status" value="1"/>
</dbReference>
<dbReference type="GO" id="GO:0005737">
    <property type="term" value="C:cytoplasm"/>
    <property type="evidence" value="ECO:0007669"/>
    <property type="project" value="UniProtKB-SubCell"/>
</dbReference>
<dbReference type="Proteomes" id="UP000187338">
    <property type="component" value="Unassembled WGS sequence"/>
</dbReference>
<dbReference type="STRING" id="661089.ciss_15040"/>
<keyword evidence="12" id="KW-1185">Reference proteome</keyword>
<feature type="site" description="Discriminates between blocked and unblocked aminoacyl-tRNA" evidence="8">
    <location>
        <position position="9"/>
    </location>
</feature>
<comment type="similarity">
    <text evidence="5 8 10">Belongs to the PTH family.</text>
</comment>
<reference evidence="12" key="1">
    <citation type="submission" date="2016-12" db="EMBL/GenBank/DDBJ databases">
        <title>Draft Genome Sequences od Carboxydothermus pertinax and islandicus, Hydrogenogenic Carboxydotrophic Bacteria.</title>
        <authorList>
            <person name="Fukuyama Y."/>
            <person name="Ohmae K."/>
            <person name="Yoneda Y."/>
            <person name="Yoshida T."/>
            <person name="Sako Y."/>
        </authorList>
    </citation>
    <scope>NUCLEOTIDE SEQUENCE [LARGE SCALE GENOMIC DNA]</scope>
    <source>
        <strain evidence="12">SET</strain>
    </source>
</reference>
<evidence type="ECO:0000256" key="6">
    <source>
        <dbReference type="ARBA" id="ARBA00048707"/>
    </source>
</evidence>
<dbReference type="InterPro" id="IPR036416">
    <property type="entry name" value="Pept_tRNA_hydro_sf"/>
</dbReference>
<accession>A0A1L8D3C2</accession>
<feature type="binding site" evidence="8">
    <location>
        <position position="66"/>
    </location>
    <ligand>
        <name>tRNA</name>
        <dbReference type="ChEBI" id="CHEBI:17843"/>
    </ligand>
</feature>
<dbReference type="InterPro" id="IPR018171">
    <property type="entry name" value="Pept_tRNA_hydro_CS"/>
</dbReference>
<dbReference type="PANTHER" id="PTHR17224">
    <property type="entry name" value="PEPTIDYL-TRNA HYDROLASE"/>
    <property type="match status" value="1"/>
</dbReference>
<dbReference type="PANTHER" id="PTHR17224:SF1">
    <property type="entry name" value="PEPTIDYL-TRNA HYDROLASE"/>
    <property type="match status" value="1"/>
</dbReference>
<comment type="subunit">
    <text evidence="8">Monomer.</text>
</comment>
<dbReference type="Gene3D" id="3.40.50.1470">
    <property type="entry name" value="Peptidyl-tRNA hydrolase"/>
    <property type="match status" value="1"/>
</dbReference>
<evidence type="ECO:0000256" key="10">
    <source>
        <dbReference type="RuleBase" id="RU004320"/>
    </source>
</evidence>
<dbReference type="OrthoDB" id="9800507at2"/>
<comment type="function">
    <text evidence="8">Hydrolyzes ribosome-free peptidyl-tRNAs (with 1 or more amino acids incorporated), which drop off the ribosome during protein synthesis, or as a result of ribosome stalling.</text>
</comment>
<dbReference type="GO" id="GO:0006515">
    <property type="term" value="P:protein quality control for misfolded or incompletely synthesized proteins"/>
    <property type="evidence" value="ECO:0007669"/>
    <property type="project" value="UniProtKB-UniRule"/>
</dbReference>
<evidence type="ECO:0000256" key="1">
    <source>
        <dbReference type="ARBA" id="ARBA00013260"/>
    </source>
</evidence>
<dbReference type="GO" id="GO:0004045">
    <property type="term" value="F:peptidyl-tRNA hydrolase activity"/>
    <property type="evidence" value="ECO:0007669"/>
    <property type="project" value="UniProtKB-UniRule"/>
</dbReference>
<name>A0A1L8D3C2_9THEO</name>
<dbReference type="RefSeq" id="WP_075865719.1">
    <property type="nucleotide sequence ID" value="NZ_BDJL01000049.1"/>
</dbReference>
<keyword evidence="8" id="KW-0963">Cytoplasm</keyword>
<protein>
    <recommendedName>
        <fullName evidence="7 8">Peptidyl-tRNA hydrolase</fullName>
        <shortName evidence="8">Pth</shortName>
        <ecNumber evidence="1 8">3.1.1.29</ecNumber>
    </recommendedName>
</protein>
<dbReference type="GO" id="GO:0072344">
    <property type="term" value="P:rescue of stalled ribosome"/>
    <property type="evidence" value="ECO:0007669"/>
    <property type="project" value="UniProtKB-UniRule"/>
</dbReference>
<evidence type="ECO:0000256" key="8">
    <source>
        <dbReference type="HAMAP-Rule" id="MF_00083"/>
    </source>
</evidence>
<feature type="binding site" evidence="8">
    <location>
        <position position="14"/>
    </location>
    <ligand>
        <name>tRNA</name>
        <dbReference type="ChEBI" id="CHEBI:17843"/>
    </ligand>
</feature>
<evidence type="ECO:0000313" key="11">
    <source>
        <dbReference type="EMBL" id="GAV25571.1"/>
    </source>
</evidence>
<keyword evidence="4 8" id="KW-0694">RNA-binding</keyword>
<evidence type="ECO:0000256" key="5">
    <source>
        <dbReference type="ARBA" id="ARBA00038063"/>
    </source>
</evidence>
<dbReference type="SUPFAM" id="SSF53178">
    <property type="entry name" value="Peptidyl-tRNA hydrolase-like"/>
    <property type="match status" value="1"/>
</dbReference>
<keyword evidence="2 8" id="KW-0820">tRNA-binding</keyword>
<dbReference type="InterPro" id="IPR001328">
    <property type="entry name" value="Pept_tRNA_hydro"/>
</dbReference>
<dbReference type="FunFam" id="3.40.50.1470:FF:000001">
    <property type="entry name" value="Peptidyl-tRNA hydrolase"/>
    <property type="match status" value="1"/>
</dbReference>
<dbReference type="AlphaFoldDB" id="A0A1L8D3C2"/>
<evidence type="ECO:0000313" key="12">
    <source>
        <dbReference type="Proteomes" id="UP000187338"/>
    </source>
</evidence>
<dbReference type="GO" id="GO:0000049">
    <property type="term" value="F:tRNA binding"/>
    <property type="evidence" value="ECO:0007669"/>
    <property type="project" value="UniProtKB-UniRule"/>
</dbReference>
<comment type="subcellular location">
    <subcellularLocation>
        <location evidence="8">Cytoplasm</location>
    </subcellularLocation>
</comment>
<gene>
    <name evidence="8" type="primary">pth</name>
    <name evidence="11" type="ORF">ciss_15040</name>
</gene>
<evidence type="ECO:0000256" key="4">
    <source>
        <dbReference type="ARBA" id="ARBA00022884"/>
    </source>
</evidence>
<dbReference type="EMBL" id="BDJL01000049">
    <property type="protein sequence ID" value="GAV25571.1"/>
    <property type="molecule type" value="Genomic_DNA"/>
</dbReference>
<comment type="caution">
    <text evidence="8">Lacks conserved residue(s) required for the propagation of feature annotation.</text>
</comment>
<dbReference type="Pfam" id="PF01195">
    <property type="entry name" value="Pept_tRNA_hydro"/>
    <property type="match status" value="1"/>
</dbReference>
<organism evidence="11 12">
    <name type="scientific">Carboxydothermus islandicus</name>
    <dbReference type="NCBI Taxonomy" id="661089"/>
    <lineage>
        <taxon>Bacteria</taxon>
        <taxon>Bacillati</taxon>
        <taxon>Bacillota</taxon>
        <taxon>Clostridia</taxon>
        <taxon>Thermoanaerobacterales</taxon>
        <taxon>Thermoanaerobacteraceae</taxon>
        <taxon>Carboxydothermus</taxon>
    </lineage>
</organism>